<evidence type="ECO:0000256" key="1">
    <source>
        <dbReference type="ARBA" id="ARBA00007261"/>
    </source>
</evidence>
<evidence type="ECO:0000259" key="5">
    <source>
        <dbReference type="Pfam" id="PF05193"/>
    </source>
</evidence>
<accession>A0ABX0K2G8</accession>
<comment type="similarity">
    <text evidence="1">Belongs to the peptidase M16 family.</text>
</comment>
<evidence type="ECO:0000256" key="2">
    <source>
        <dbReference type="ARBA" id="ARBA00023049"/>
    </source>
</evidence>
<keyword evidence="2" id="KW-0482">Metalloprotease</keyword>
<name>A0ABX0K2G8_9PROT</name>
<protein>
    <submittedName>
        <fullName evidence="6">Insulinase family protein</fullName>
    </submittedName>
</protein>
<feature type="region of interest" description="Disordered" evidence="3">
    <location>
        <begin position="451"/>
        <end position="474"/>
    </location>
</feature>
<evidence type="ECO:0000313" key="6">
    <source>
        <dbReference type="EMBL" id="NHN88503.1"/>
    </source>
</evidence>
<feature type="region of interest" description="Disordered" evidence="3">
    <location>
        <begin position="707"/>
        <end position="727"/>
    </location>
</feature>
<feature type="domain" description="Peptidase M16 C-terminal" evidence="5">
    <location>
        <begin position="656"/>
        <end position="835"/>
    </location>
</feature>
<dbReference type="PANTHER" id="PTHR11851">
    <property type="entry name" value="METALLOPROTEASE"/>
    <property type="match status" value="1"/>
</dbReference>
<dbReference type="InterPro" id="IPR011765">
    <property type="entry name" value="Pept_M16_N"/>
</dbReference>
<feature type="domain" description="Peptidase M16 C-terminal" evidence="5">
    <location>
        <begin position="217"/>
        <end position="383"/>
    </location>
</feature>
<dbReference type="Proteomes" id="UP000631653">
    <property type="component" value="Unassembled WGS sequence"/>
</dbReference>
<evidence type="ECO:0000313" key="7">
    <source>
        <dbReference type="Proteomes" id="UP000631653"/>
    </source>
</evidence>
<dbReference type="InterPro" id="IPR011249">
    <property type="entry name" value="Metalloenz_LuxS/M16"/>
</dbReference>
<feature type="domain" description="Peptidase M16 N-terminal" evidence="4">
    <location>
        <begin position="58"/>
        <end position="205"/>
    </location>
</feature>
<dbReference type="SUPFAM" id="SSF63411">
    <property type="entry name" value="LuxS/MPP-like metallohydrolase"/>
    <property type="match status" value="4"/>
</dbReference>
<organism evidence="6 7">
    <name type="scientific">Acetobacter conturbans</name>
    <dbReference type="NCBI Taxonomy" id="1737472"/>
    <lineage>
        <taxon>Bacteria</taxon>
        <taxon>Pseudomonadati</taxon>
        <taxon>Pseudomonadota</taxon>
        <taxon>Alphaproteobacteria</taxon>
        <taxon>Acetobacterales</taxon>
        <taxon>Acetobacteraceae</taxon>
        <taxon>Acetobacter</taxon>
    </lineage>
</organism>
<keyword evidence="2" id="KW-0378">Hydrolase</keyword>
<proteinExistence type="inferred from homology"/>
<keyword evidence="7" id="KW-1185">Reference proteome</keyword>
<gene>
    <name evidence="6" type="ORF">GOB81_07655</name>
</gene>
<dbReference type="EMBL" id="WOSY01000006">
    <property type="protein sequence ID" value="NHN88503.1"/>
    <property type="molecule type" value="Genomic_DNA"/>
</dbReference>
<evidence type="ECO:0000259" key="4">
    <source>
        <dbReference type="Pfam" id="PF00675"/>
    </source>
</evidence>
<dbReference type="InterPro" id="IPR050361">
    <property type="entry name" value="MPP/UQCRC_Complex"/>
</dbReference>
<dbReference type="RefSeq" id="WP_173569811.1">
    <property type="nucleotide sequence ID" value="NZ_WOSY01000006.1"/>
</dbReference>
<reference evidence="6 7" key="1">
    <citation type="journal article" date="2020" name="Int. J. Syst. Evol. Microbiol.">
        <title>Novel acetic acid bacteria from cider fermentations: Acetobacter conturbans sp. nov. and Acetobacter fallax sp. nov.</title>
        <authorList>
            <person name="Sombolestani A.S."/>
            <person name="Cleenwerck I."/>
            <person name="Cnockaert M."/>
            <person name="Borremans W."/>
            <person name="Wieme A.D."/>
            <person name="De Vuyst L."/>
            <person name="Vandamme P."/>
        </authorList>
    </citation>
    <scope>NUCLEOTIDE SEQUENCE [LARGE SCALE GENOMIC DNA]</scope>
    <source>
        <strain evidence="6 7">LMG 1627</strain>
    </source>
</reference>
<evidence type="ECO:0000256" key="3">
    <source>
        <dbReference type="SAM" id="MobiDB-lite"/>
    </source>
</evidence>
<dbReference type="Pfam" id="PF00675">
    <property type="entry name" value="Peptidase_M16"/>
    <property type="match status" value="1"/>
</dbReference>
<dbReference type="Pfam" id="PF05193">
    <property type="entry name" value="Peptidase_M16_C"/>
    <property type="match status" value="2"/>
</dbReference>
<comment type="caution">
    <text evidence="6">The sequence shown here is derived from an EMBL/GenBank/DDBJ whole genome shotgun (WGS) entry which is preliminary data.</text>
</comment>
<keyword evidence="2" id="KW-0645">Protease</keyword>
<dbReference type="InterPro" id="IPR007863">
    <property type="entry name" value="Peptidase_M16_C"/>
</dbReference>
<dbReference type="PANTHER" id="PTHR11851:SF49">
    <property type="entry name" value="MITOCHONDRIAL-PROCESSING PEPTIDASE SUBUNIT ALPHA"/>
    <property type="match status" value="1"/>
</dbReference>
<sequence>MFLQISRTFRPLFCAALLTGTSLGGLTFLPHDAGAREAVDTARPAVGVTRATLPNGLRVVVVQDKLAPVVTTELNYLVGSSQAPAGFPGTAHALEHMMFRGSDGLDKDQLAALGARLGGSYNADTTEDVTQYYYTAPAEDLDVMLRIEALRMKGLSLSQADWDKERGAIEQEVSRDLSSPAYRYISQLQSILFKGTPYEQDALGTRSSFDKTDSVMLRKFYEQWYAPNNAILVIAGDVDPQATIAKVTDIFRGIPKKTLPERSPVKPVPAPARTLSFPTDYPVGFATLAFPMPGQTSKDFATADILSDVLASQRGALYQLVPAGKALYAGFEFAPKKQAGFGLALAAFPKGGDASKVLNDIKTILADIRKNGLPSELVEAAKTKEIAQLEFSANSVGGLAESWSEALAFKNLSSPDDMIAAYRSVTPADVNRLAATLLDPERAVTAILTPEESGKPSEGKGFGGAESFASSPDKPVRLPEWAEKALARLDVPTPPPAPDVEILPNGLQLIIHPSHVSHTIEVAGLVRHSADLQEPKGKEGISDVTEELFGYGTQVHDRLAFRKALDDIPAWAGAGAEFSLRVPAAKFEQGMALLAENELRPAFPDQAFQVVRQQVAQEQSGQLLSPGYLFGRAVEAAVSPKNDPTLREATPKTIMSLSLADVKAYYSTVWRPDMTTIVVTGDVTPGQARAVVEKNFGAWKATGAKPDVDLPVRPDSKASRSHVPDRSNVQDTVVMPESLGLTAANPEHFLLTLGNEVLGGGFSSRLYRDLRVKTGYVYNVSSSFDWGRTRGAYSVSYGADPDKVGDARKAAIRDIRAMQKAPVTDDELTIAKSSLLRGIPLGQASLSAIAGEYLHLVELGLPLNTLDIAAHAYYKASAADVQEAFRKWIRPDDLAEIVKGPVPKW</sequence>
<feature type="compositionally biased region" description="Basic and acidic residues" evidence="3">
    <location>
        <begin position="707"/>
        <end position="725"/>
    </location>
</feature>
<dbReference type="Gene3D" id="3.30.830.10">
    <property type="entry name" value="Metalloenzyme, LuxS/M16 peptidase-like"/>
    <property type="match status" value="4"/>
</dbReference>